<dbReference type="PANTHER" id="PTHR11618:SF13">
    <property type="entry name" value="TRANSCRIPTION INITIATION FACTOR IIB"/>
    <property type="match status" value="1"/>
</dbReference>
<evidence type="ECO:0000256" key="3">
    <source>
        <dbReference type="ARBA" id="ARBA00022737"/>
    </source>
</evidence>
<dbReference type="AlphaFoldDB" id="A0A167NVS3"/>
<evidence type="ECO:0000256" key="5">
    <source>
        <dbReference type="ARBA" id="ARBA00023163"/>
    </source>
</evidence>
<proteinExistence type="inferred from homology"/>
<dbReference type="GO" id="GO:0006367">
    <property type="term" value="P:transcription initiation at RNA polymerase II promoter"/>
    <property type="evidence" value="ECO:0007669"/>
    <property type="project" value="TreeGrafter"/>
</dbReference>
<keyword evidence="10" id="KW-1185">Reference proteome</keyword>
<dbReference type="SUPFAM" id="SSF57783">
    <property type="entry name" value="Zinc beta-ribbon"/>
    <property type="match status" value="1"/>
</dbReference>
<dbReference type="GO" id="GO:0005634">
    <property type="term" value="C:nucleus"/>
    <property type="evidence" value="ECO:0007669"/>
    <property type="project" value="TreeGrafter"/>
</dbReference>
<dbReference type="CDD" id="cd20551">
    <property type="entry name" value="CYCLIN_TFIIB_rpt1"/>
    <property type="match status" value="1"/>
</dbReference>
<evidence type="ECO:0000313" key="10">
    <source>
        <dbReference type="Proteomes" id="UP000076738"/>
    </source>
</evidence>
<sequence length="358" mass="39115">MTAIVAPYPVMTAGPVAKSQDFIPDLNVRLICPECKDPVPNIVEQYSSGDLVCGNCGMVLGDRIIDTRSEWRTFANEEGDDPSRVGAASDPLMDGMEQLDTVISFQDGGSGLARELQRASAKTQAFKDGKTMMEGFKKIAQFCDSISLPKVISDTAKQLYKRVEEDRILKGKRMDAIVAACIFIACRQGHVPRTFREICNITKVNKKALGQCYKAMEAYFRLNVSGGATSSTNRVDIHLAGSGSKASAEELIPRFCNHLGLPVSVERACVQVIVNAREQGINAGRSPISIAGGAIYFTTHLLGQPKHARDISKVANVSESTIKLVYKGFVAEKEKLVPKEWLDDGKAKWDRLPIETSK</sequence>
<evidence type="ECO:0000256" key="4">
    <source>
        <dbReference type="ARBA" id="ARBA00023015"/>
    </source>
</evidence>
<dbReference type="InterPro" id="IPR000812">
    <property type="entry name" value="TFIIB"/>
</dbReference>
<evidence type="ECO:0000313" key="9">
    <source>
        <dbReference type="EMBL" id="KZO98134.1"/>
    </source>
</evidence>
<dbReference type="FunFam" id="2.20.25.10:FF:000036">
    <property type="entry name" value="Transcription initiation factor IIB"/>
    <property type="match status" value="1"/>
</dbReference>
<dbReference type="InterPro" id="IPR013137">
    <property type="entry name" value="Znf_TFIIB"/>
</dbReference>
<keyword evidence="7" id="KW-0862">Zinc</keyword>
<dbReference type="Pfam" id="PF00382">
    <property type="entry name" value="TFIIB"/>
    <property type="match status" value="2"/>
</dbReference>
<dbReference type="InterPro" id="IPR013763">
    <property type="entry name" value="Cyclin-like_dom"/>
</dbReference>
<organism evidence="9 10">
    <name type="scientific">Calocera viscosa (strain TUFC12733)</name>
    <dbReference type="NCBI Taxonomy" id="1330018"/>
    <lineage>
        <taxon>Eukaryota</taxon>
        <taxon>Fungi</taxon>
        <taxon>Dikarya</taxon>
        <taxon>Basidiomycota</taxon>
        <taxon>Agaricomycotina</taxon>
        <taxon>Dacrymycetes</taxon>
        <taxon>Dacrymycetales</taxon>
        <taxon>Dacrymycetaceae</taxon>
        <taxon>Calocera</taxon>
    </lineage>
</organism>
<dbReference type="GO" id="GO:0017025">
    <property type="term" value="F:TBP-class protein binding"/>
    <property type="evidence" value="ECO:0007669"/>
    <property type="project" value="InterPro"/>
</dbReference>
<dbReference type="EMBL" id="KV417277">
    <property type="protein sequence ID" value="KZO98134.1"/>
    <property type="molecule type" value="Genomic_DNA"/>
</dbReference>
<name>A0A167NVS3_CALVF</name>
<dbReference type="PROSITE" id="PS00782">
    <property type="entry name" value="TFIIB"/>
    <property type="match status" value="1"/>
</dbReference>
<protein>
    <recommendedName>
        <fullName evidence="2">Transcription initiation factor IIB</fullName>
    </recommendedName>
    <alternativeName>
        <fullName evidence="6">General transcription factor TFIIB</fullName>
    </alternativeName>
</protein>
<dbReference type="InterPro" id="IPR013150">
    <property type="entry name" value="TFIIB_cyclin"/>
</dbReference>
<keyword evidence="7" id="KW-0479">Metal-binding</keyword>
<evidence type="ECO:0000256" key="7">
    <source>
        <dbReference type="PROSITE-ProRule" id="PRU00469"/>
    </source>
</evidence>
<dbReference type="Gene3D" id="1.10.472.10">
    <property type="entry name" value="Cyclin-like"/>
    <property type="match status" value="2"/>
</dbReference>
<reference evidence="9 10" key="1">
    <citation type="journal article" date="2016" name="Mol. Biol. Evol.">
        <title>Comparative Genomics of Early-Diverging Mushroom-Forming Fungi Provides Insights into the Origins of Lignocellulose Decay Capabilities.</title>
        <authorList>
            <person name="Nagy L.G."/>
            <person name="Riley R."/>
            <person name="Tritt A."/>
            <person name="Adam C."/>
            <person name="Daum C."/>
            <person name="Floudas D."/>
            <person name="Sun H."/>
            <person name="Yadav J.S."/>
            <person name="Pangilinan J."/>
            <person name="Larsson K.H."/>
            <person name="Matsuura K."/>
            <person name="Barry K."/>
            <person name="Labutti K."/>
            <person name="Kuo R."/>
            <person name="Ohm R.A."/>
            <person name="Bhattacharya S.S."/>
            <person name="Shirouzu T."/>
            <person name="Yoshinaga Y."/>
            <person name="Martin F.M."/>
            <person name="Grigoriev I.V."/>
            <person name="Hibbett D.S."/>
        </authorList>
    </citation>
    <scope>NUCLEOTIDE SEQUENCE [LARGE SCALE GENOMIC DNA]</scope>
    <source>
        <strain evidence="9 10">TUFC12733</strain>
    </source>
</reference>
<dbReference type="STRING" id="1330018.A0A167NVS3"/>
<dbReference type="PROSITE" id="PS51134">
    <property type="entry name" value="ZF_TFIIB"/>
    <property type="match status" value="1"/>
</dbReference>
<dbReference type="Proteomes" id="UP000076738">
    <property type="component" value="Unassembled WGS sequence"/>
</dbReference>
<feature type="domain" description="TFIIB-type" evidence="8">
    <location>
        <begin position="28"/>
        <end position="61"/>
    </location>
</feature>
<dbReference type="Pfam" id="PF08271">
    <property type="entry name" value="Zn_Ribbon_TF"/>
    <property type="match status" value="1"/>
</dbReference>
<evidence type="ECO:0000256" key="2">
    <source>
        <dbReference type="ARBA" id="ARBA00013932"/>
    </source>
</evidence>
<dbReference type="GO" id="GO:0008270">
    <property type="term" value="F:zinc ion binding"/>
    <property type="evidence" value="ECO:0007669"/>
    <property type="project" value="UniProtKB-KW"/>
</dbReference>
<dbReference type="SMART" id="SM00385">
    <property type="entry name" value="CYCLIN"/>
    <property type="match status" value="2"/>
</dbReference>
<accession>A0A167NVS3</accession>
<dbReference type="InterPro" id="IPR023486">
    <property type="entry name" value="TFIIB_CS"/>
</dbReference>
<dbReference type="InterPro" id="IPR036915">
    <property type="entry name" value="Cyclin-like_sf"/>
</dbReference>
<gene>
    <name evidence="9" type="ORF">CALVIDRAFT_554182</name>
</gene>
<keyword evidence="7" id="KW-0863">Zinc-finger</keyword>
<evidence type="ECO:0000259" key="8">
    <source>
        <dbReference type="PROSITE" id="PS51134"/>
    </source>
</evidence>
<comment type="similarity">
    <text evidence="1">Belongs to the TFIIB family.</text>
</comment>
<dbReference type="OrthoDB" id="25790at2759"/>
<dbReference type="PANTHER" id="PTHR11618">
    <property type="entry name" value="TRANSCRIPTION INITIATION FACTOR IIB-RELATED"/>
    <property type="match status" value="1"/>
</dbReference>
<evidence type="ECO:0000256" key="6">
    <source>
        <dbReference type="ARBA" id="ARBA00031706"/>
    </source>
</evidence>
<dbReference type="GO" id="GO:0097550">
    <property type="term" value="C:transcription preinitiation complex"/>
    <property type="evidence" value="ECO:0007669"/>
    <property type="project" value="TreeGrafter"/>
</dbReference>
<keyword evidence="4" id="KW-0805">Transcription regulation</keyword>
<dbReference type="SUPFAM" id="SSF47954">
    <property type="entry name" value="Cyclin-like"/>
    <property type="match status" value="2"/>
</dbReference>
<evidence type="ECO:0000256" key="1">
    <source>
        <dbReference type="ARBA" id="ARBA00010857"/>
    </source>
</evidence>
<keyword evidence="5" id="KW-0804">Transcription</keyword>
<dbReference type="GO" id="GO:0070897">
    <property type="term" value="P:transcription preinitiation complex assembly"/>
    <property type="evidence" value="ECO:0007669"/>
    <property type="project" value="InterPro"/>
</dbReference>
<keyword evidence="3" id="KW-0677">Repeat</keyword>
<dbReference type="Gene3D" id="2.20.25.10">
    <property type="match status" value="1"/>
</dbReference>
<dbReference type="PRINTS" id="PR00685">
    <property type="entry name" value="TIFACTORIIB"/>
</dbReference>
<dbReference type="GO" id="GO:0016251">
    <property type="term" value="F:RNA polymerase II general transcription initiation factor activity"/>
    <property type="evidence" value="ECO:0007669"/>
    <property type="project" value="TreeGrafter"/>
</dbReference>